<accession>A0A2S6GZF9</accession>
<gene>
    <name evidence="1" type="ORF">CLV40_102466</name>
</gene>
<dbReference type="Proteomes" id="UP000239203">
    <property type="component" value="Unassembled WGS sequence"/>
</dbReference>
<dbReference type="EMBL" id="PTIX01000002">
    <property type="protein sequence ID" value="PPK70551.1"/>
    <property type="molecule type" value="Genomic_DNA"/>
</dbReference>
<dbReference type="AlphaFoldDB" id="A0A2S6GZF9"/>
<evidence type="ECO:0000313" key="1">
    <source>
        <dbReference type="EMBL" id="PPK70551.1"/>
    </source>
</evidence>
<proteinExistence type="predicted"/>
<evidence type="ECO:0000313" key="2">
    <source>
        <dbReference type="Proteomes" id="UP000239203"/>
    </source>
</evidence>
<comment type="caution">
    <text evidence="1">The sequence shown here is derived from an EMBL/GenBank/DDBJ whole genome shotgun (WGS) entry which is preliminary data.</text>
</comment>
<reference evidence="1 2" key="1">
    <citation type="submission" date="2018-02" db="EMBL/GenBank/DDBJ databases">
        <title>Genomic Encyclopedia of Archaeal and Bacterial Type Strains, Phase II (KMG-II): from individual species to whole genera.</title>
        <authorList>
            <person name="Goeker M."/>
        </authorList>
    </citation>
    <scope>NUCLEOTIDE SEQUENCE [LARGE SCALE GENOMIC DNA]</scope>
    <source>
        <strain evidence="1 2">YU 961-1</strain>
    </source>
</reference>
<organism evidence="1 2">
    <name type="scientific">Actinokineospora auranticolor</name>
    <dbReference type="NCBI Taxonomy" id="155976"/>
    <lineage>
        <taxon>Bacteria</taxon>
        <taxon>Bacillati</taxon>
        <taxon>Actinomycetota</taxon>
        <taxon>Actinomycetes</taxon>
        <taxon>Pseudonocardiales</taxon>
        <taxon>Pseudonocardiaceae</taxon>
        <taxon>Actinokineospora</taxon>
    </lineage>
</organism>
<protein>
    <submittedName>
        <fullName evidence="1">Uncharacterized protein</fullName>
    </submittedName>
</protein>
<sequence>MGVVNIGERLKEAGDRAVPGFWEGDLVLGSACESQILTLVERLTRFVMLFRVPHDRSADRIASSTVALDRPWIGYKPVEKLNELLVKHGGATTS</sequence>
<dbReference type="OrthoDB" id="9803231at2"/>
<keyword evidence="2" id="KW-1185">Reference proteome</keyword>
<name>A0A2S6GZF9_9PSEU</name>